<accession>A0A0F9BRM5</accession>
<protein>
    <submittedName>
        <fullName evidence="2">Uncharacterized protein</fullName>
    </submittedName>
</protein>
<keyword evidence="1" id="KW-0472">Membrane</keyword>
<proteinExistence type="predicted"/>
<name>A0A0F9BRM5_9ZZZZ</name>
<keyword evidence="1" id="KW-1133">Transmembrane helix</keyword>
<dbReference type="EMBL" id="LAZR01047901">
    <property type="protein sequence ID" value="KKK93139.1"/>
    <property type="molecule type" value="Genomic_DNA"/>
</dbReference>
<sequence>MDRKKFFKRKSTVGFIFLGLVLIGMTIGITVNIMLNGNSPINNTNYTFETIDGETIDLADHQDEVVIYISTF</sequence>
<reference evidence="2" key="1">
    <citation type="journal article" date="2015" name="Nature">
        <title>Complex archaea that bridge the gap between prokaryotes and eukaryotes.</title>
        <authorList>
            <person name="Spang A."/>
            <person name="Saw J.H."/>
            <person name="Jorgensen S.L."/>
            <person name="Zaremba-Niedzwiedzka K."/>
            <person name="Martijn J."/>
            <person name="Lind A.E."/>
            <person name="van Eijk R."/>
            <person name="Schleper C."/>
            <person name="Guy L."/>
            <person name="Ettema T.J."/>
        </authorList>
    </citation>
    <scope>NUCLEOTIDE SEQUENCE</scope>
</reference>
<keyword evidence="1" id="KW-0812">Transmembrane</keyword>
<feature type="transmembrane region" description="Helical" evidence="1">
    <location>
        <begin position="12"/>
        <end position="35"/>
    </location>
</feature>
<evidence type="ECO:0000313" key="2">
    <source>
        <dbReference type="EMBL" id="KKK93139.1"/>
    </source>
</evidence>
<comment type="caution">
    <text evidence="2">The sequence shown here is derived from an EMBL/GenBank/DDBJ whole genome shotgun (WGS) entry which is preliminary data.</text>
</comment>
<dbReference type="AlphaFoldDB" id="A0A0F9BRM5"/>
<organism evidence="2">
    <name type="scientific">marine sediment metagenome</name>
    <dbReference type="NCBI Taxonomy" id="412755"/>
    <lineage>
        <taxon>unclassified sequences</taxon>
        <taxon>metagenomes</taxon>
        <taxon>ecological metagenomes</taxon>
    </lineage>
</organism>
<gene>
    <name evidence="2" type="ORF">LCGC14_2695850</name>
</gene>
<evidence type="ECO:0000256" key="1">
    <source>
        <dbReference type="SAM" id="Phobius"/>
    </source>
</evidence>